<feature type="transmembrane region" description="Helical" evidence="1">
    <location>
        <begin position="60"/>
        <end position="82"/>
    </location>
</feature>
<dbReference type="InterPro" id="IPR046671">
    <property type="entry name" value="DUF6541"/>
</dbReference>
<gene>
    <name evidence="2" type="ORF">H9L06_09175</name>
</gene>
<feature type="transmembrane region" description="Helical" evidence="1">
    <location>
        <begin position="216"/>
        <end position="235"/>
    </location>
</feature>
<feature type="transmembrane region" description="Helical" evidence="1">
    <location>
        <begin position="270"/>
        <end position="287"/>
    </location>
</feature>
<dbReference type="KEGG" id="ldn:H9L06_09175"/>
<dbReference type="RefSeq" id="WP_187554895.1">
    <property type="nucleotide sequence ID" value="NZ_CP060716.1"/>
</dbReference>
<feature type="transmembrane region" description="Helical" evidence="1">
    <location>
        <begin position="293"/>
        <end position="311"/>
    </location>
</feature>
<feature type="transmembrane region" description="Helical" evidence="1">
    <location>
        <begin position="360"/>
        <end position="385"/>
    </location>
</feature>
<feature type="transmembrane region" description="Helical" evidence="1">
    <location>
        <begin position="241"/>
        <end position="258"/>
    </location>
</feature>
<protein>
    <submittedName>
        <fullName evidence="2">Uncharacterized protein</fullName>
    </submittedName>
</protein>
<proteinExistence type="predicted"/>
<dbReference type="Pfam" id="PF20176">
    <property type="entry name" value="DUF6541"/>
    <property type="match status" value="1"/>
</dbReference>
<feature type="transmembrane region" description="Helical" evidence="1">
    <location>
        <begin position="392"/>
        <end position="412"/>
    </location>
</feature>
<organism evidence="2 3">
    <name type="scientific">Leucobacter denitrificans</name>
    <dbReference type="NCBI Taxonomy" id="683042"/>
    <lineage>
        <taxon>Bacteria</taxon>
        <taxon>Bacillati</taxon>
        <taxon>Actinomycetota</taxon>
        <taxon>Actinomycetes</taxon>
        <taxon>Micrococcales</taxon>
        <taxon>Microbacteriaceae</taxon>
        <taxon>Leucobacter</taxon>
    </lineage>
</organism>
<dbReference type="Proteomes" id="UP000515934">
    <property type="component" value="Chromosome"/>
</dbReference>
<evidence type="ECO:0000313" key="2">
    <source>
        <dbReference type="EMBL" id="QNN62425.1"/>
    </source>
</evidence>
<dbReference type="AlphaFoldDB" id="A0A7G9S3K0"/>
<keyword evidence="3" id="KW-1185">Reference proteome</keyword>
<evidence type="ECO:0000313" key="3">
    <source>
        <dbReference type="Proteomes" id="UP000515934"/>
    </source>
</evidence>
<keyword evidence="1" id="KW-0472">Membrane</keyword>
<dbReference type="EMBL" id="CP060716">
    <property type="protein sequence ID" value="QNN62425.1"/>
    <property type="molecule type" value="Genomic_DNA"/>
</dbReference>
<feature type="transmembrane region" description="Helical" evidence="1">
    <location>
        <begin position="323"/>
        <end position="340"/>
    </location>
</feature>
<accession>A0A7G9S3K0</accession>
<sequence length="630" mass="67202">MEAIPVITASVGILFLPGLVVAYLIGLRGLWAAALSPLVSTTLLVVAAVITPVLRLPWSILSAVSIAMIIGFLVVVLLRGVLRTRFSLPDRSGGTVVTAWALAAVPTALIILISIGNPGSISQTYDSIFHLNLVEFILDEANASPLVAGRLVSPDASTAFYPNAWNLIVSLVVGSTGASIPVAANALNLVLAVAVWPIGLLLLIRQLIGDSRLHMYAGALLCTGLTAFPLNLLYYGVLYPFFFGLLFLAPVLALLVQILRVGHEARITKVLGLCVLLLGVLPGMLIAHPGAFMAALALSVPLVLVSAGSNFRQLPKEKKLQRLLGVAVYFAAGLLMLLRLRPSYTWPPRISTLEAAGRVFTLALQGYGLPIVAAALAIIGLVVALRRRGPADLAVVGIWIVGALTFFVAAGIPFWRLRQFTVGVWYADTPRLAAVYAIALLPAAVLGATWLGKWLLYKSRFSVKLTGSFLVVLCGVGIHLTAGWTEFVPVVNKSYSADSDSKLLTADEITILEMLPELVPENSTIAGNPWTGTALAYALGQRDVLMSHVQSKLNSDGEKIVQELRWADERPDVCGALNREGVGYVLDFGDREVHGGNHRFPGLEELASSPAVDLVAVEGEAKLYRLVACE</sequence>
<feature type="transmembrane region" description="Helical" evidence="1">
    <location>
        <begin position="182"/>
        <end position="204"/>
    </location>
</feature>
<reference evidence="2 3" key="1">
    <citation type="submission" date="2020-08" db="EMBL/GenBank/DDBJ databases">
        <title>Genome sequence of Leucobacter denitrificans KACC 14055T.</title>
        <authorList>
            <person name="Hyun D.-W."/>
            <person name="Bae J.-W."/>
        </authorList>
    </citation>
    <scope>NUCLEOTIDE SEQUENCE [LARGE SCALE GENOMIC DNA]</scope>
    <source>
        <strain evidence="2 3">KACC 14055</strain>
    </source>
</reference>
<feature type="transmembrane region" description="Helical" evidence="1">
    <location>
        <begin position="432"/>
        <end position="451"/>
    </location>
</feature>
<feature type="transmembrane region" description="Helical" evidence="1">
    <location>
        <begin position="32"/>
        <end position="54"/>
    </location>
</feature>
<feature type="transmembrane region" description="Helical" evidence="1">
    <location>
        <begin position="94"/>
        <end position="115"/>
    </location>
</feature>
<keyword evidence="1" id="KW-1133">Transmembrane helix</keyword>
<name>A0A7G9S3K0_9MICO</name>
<feature type="transmembrane region" description="Helical" evidence="1">
    <location>
        <begin position="6"/>
        <end position="25"/>
    </location>
</feature>
<evidence type="ECO:0000256" key="1">
    <source>
        <dbReference type="SAM" id="Phobius"/>
    </source>
</evidence>
<feature type="transmembrane region" description="Helical" evidence="1">
    <location>
        <begin position="463"/>
        <end position="484"/>
    </location>
</feature>
<keyword evidence="1" id="KW-0812">Transmembrane</keyword>